<accession>A0A7W0BTY3</accession>
<reference evidence="1 2" key="1">
    <citation type="submission" date="2020-07" db="EMBL/GenBank/DDBJ databases">
        <title>Genomic Encyclopedia of Type Strains, Phase IV (KMG-IV): sequencing the most valuable type-strain genomes for metagenomic binning, comparative biology and taxonomic classification.</title>
        <authorList>
            <person name="Goeker M."/>
        </authorList>
    </citation>
    <scope>NUCLEOTIDE SEQUENCE [LARGE SCALE GENOMIC DNA]</scope>
    <source>
        <strain evidence="1 2">DSM 25220</strain>
    </source>
</reference>
<sequence>MKIETADMCDYCCNLFEKSELIDITIDGRDINTYCRECWDSHIRDVVIKLTDQYEEARKKYATK</sequence>
<evidence type="ECO:0000313" key="2">
    <source>
        <dbReference type="Proteomes" id="UP000580891"/>
    </source>
</evidence>
<protein>
    <submittedName>
        <fullName evidence="1">Cell division protein ZapA (FtsZ GTPase activity inhibitor)</fullName>
    </submittedName>
</protein>
<dbReference type="AlphaFoldDB" id="A0A7W0BTY3"/>
<dbReference type="RefSeq" id="WP_181535868.1">
    <property type="nucleotide sequence ID" value="NZ_JACDUU010000001.1"/>
</dbReference>
<gene>
    <name evidence="1" type="ORF">HNQ85_000491</name>
</gene>
<proteinExistence type="predicted"/>
<name>A0A7W0BTY3_9BACL</name>
<organism evidence="1 2">
    <name type="scientific">[Anoxybacillus] calidus</name>
    <dbReference type="NCBI Taxonomy" id="575178"/>
    <lineage>
        <taxon>Bacteria</taxon>
        <taxon>Bacillati</taxon>
        <taxon>Bacillota</taxon>
        <taxon>Bacilli</taxon>
        <taxon>Bacillales</taxon>
        <taxon>Anoxybacillaceae</taxon>
        <taxon>Paranoxybacillus</taxon>
    </lineage>
</organism>
<dbReference type="EMBL" id="JACDUU010000001">
    <property type="protein sequence ID" value="MBA2870233.1"/>
    <property type="molecule type" value="Genomic_DNA"/>
</dbReference>
<evidence type="ECO:0000313" key="1">
    <source>
        <dbReference type="EMBL" id="MBA2870233.1"/>
    </source>
</evidence>
<comment type="caution">
    <text evidence="1">The sequence shown here is derived from an EMBL/GenBank/DDBJ whole genome shotgun (WGS) entry which is preliminary data.</text>
</comment>
<keyword evidence="2" id="KW-1185">Reference proteome</keyword>
<dbReference type="Proteomes" id="UP000580891">
    <property type="component" value="Unassembled WGS sequence"/>
</dbReference>